<evidence type="ECO:0000313" key="3">
    <source>
        <dbReference type="Proteomes" id="UP000708208"/>
    </source>
</evidence>
<dbReference type="OrthoDB" id="10039611at2759"/>
<organism evidence="2 3">
    <name type="scientific">Allacma fusca</name>
    <dbReference type="NCBI Taxonomy" id="39272"/>
    <lineage>
        <taxon>Eukaryota</taxon>
        <taxon>Metazoa</taxon>
        <taxon>Ecdysozoa</taxon>
        <taxon>Arthropoda</taxon>
        <taxon>Hexapoda</taxon>
        <taxon>Collembola</taxon>
        <taxon>Symphypleona</taxon>
        <taxon>Sminthuridae</taxon>
        <taxon>Allacma</taxon>
    </lineage>
</organism>
<protein>
    <submittedName>
        <fullName evidence="2">Uncharacterized protein</fullName>
    </submittedName>
</protein>
<dbReference type="PANTHER" id="PTHR33939">
    <property type="entry name" value="PROTEIN CBG22215"/>
    <property type="match status" value="1"/>
</dbReference>
<feature type="region of interest" description="Disordered" evidence="1">
    <location>
        <begin position="151"/>
        <end position="172"/>
    </location>
</feature>
<accession>A0A8J2LMY1</accession>
<proteinExistence type="predicted"/>
<dbReference type="AlphaFoldDB" id="A0A8J2LMY1"/>
<gene>
    <name evidence="2" type="ORF">AFUS01_LOCUS42825</name>
</gene>
<sequence>MAKLYWRKQDITDNLLMRGIPVPQGKCTKKDLIDISEKFPVLTKYIIEDMAEKSGKDITVLWLPVAHCELNSIELIWSWVKQKVGKLNSHGGISKVLQVKQDVISTVTPELWKSCVNHVKKVEEDMWQRDNLYPTNFVDRFQEPIIISLRGEDSSSDEDSDSEVGDAAEAYE</sequence>
<dbReference type="Proteomes" id="UP000708208">
    <property type="component" value="Unassembled WGS sequence"/>
</dbReference>
<name>A0A8J2LMY1_9HEXA</name>
<evidence type="ECO:0000256" key="1">
    <source>
        <dbReference type="SAM" id="MobiDB-lite"/>
    </source>
</evidence>
<comment type="caution">
    <text evidence="2">The sequence shown here is derived from an EMBL/GenBank/DDBJ whole genome shotgun (WGS) entry which is preliminary data.</text>
</comment>
<keyword evidence="3" id="KW-1185">Reference proteome</keyword>
<reference evidence="2" key="1">
    <citation type="submission" date="2021-06" db="EMBL/GenBank/DDBJ databases">
        <authorList>
            <person name="Hodson N. C."/>
            <person name="Mongue J. A."/>
            <person name="Jaron S. K."/>
        </authorList>
    </citation>
    <scope>NUCLEOTIDE SEQUENCE</scope>
</reference>
<dbReference type="PANTHER" id="PTHR33939:SF1">
    <property type="entry name" value="DUF4371 DOMAIN-CONTAINING PROTEIN"/>
    <property type="match status" value="1"/>
</dbReference>
<feature type="compositionally biased region" description="Acidic residues" evidence="1">
    <location>
        <begin position="154"/>
        <end position="172"/>
    </location>
</feature>
<dbReference type="EMBL" id="CAJVCH010568873">
    <property type="protein sequence ID" value="CAG7833182.1"/>
    <property type="molecule type" value="Genomic_DNA"/>
</dbReference>
<evidence type="ECO:0000313" key="2">
    <source>
        <dbReference type="EMBL" id="CAG7833182.1"/>
    </source>
</evidence>